<dbReference type="EC" id="3.2.1.14" evidence="4"/>
<keyword evidence="1 4" id="KW-0378">Hydrolase</keyword>
<dbReference type="GO" id="GO:0030246">
    <property type="term" value="F:carbohydrate binding"/>
    <property type="evidence" value="ECO:0007669"/>
    <property type="project" value="InterPro"/>
</dbReference>
<dbReference type="AlphaFoldDB" id="A0A090T7T9"/>
<sequence>MTNVISQSKLTSARKPAVGFRFAALPAAALLAASSLYTAPSMAFQCSTLAAWDPSATYNGGNEVQWQSAAYKANWWNVNVDPAQNSAPYQEWSKLGDCSSGGANIAPSVSIASPENNAQLAVGNVVTFSATAGDTDGTVTEVAFALDGVTLATLSSAPYTTDWLTELGSYQLTVTATDDKGATTVVSRSFSVVDTTNQPPSVTLQTSNSQINVGDQVTLTASPSDSDGTITQVDFVVSGAVVDSVTSPPWQTVWSAASAGDYAIEAIATDNAGARSQSSSVTISAIALAGGKCADAAAYIAGTSYQSGQNVTNDGSLYQCSVAGWCSSDSAWAYELERVFTGKMRGTALGLVQPHQKLRLSRQVKVKQYC</sequence>
<keyword evidence="5" id="KW-1185">Reference proteome</keyword>
<dbReference type="Pfam" id="PF17957">
    <property type="entry name" value="Big_7"/>
    <property type="match status" value="2"/>
</dbReference>
<feature type="signal peptide" evidence="2">
    <location>
        <begin position="1"/>
        <end position="43"/>
    </location>
</feature>
<dbReference type="GO" id="GO:0005975">
    <property type="term" value="P:carbohydrate metabolic process"/>
    <property type="evidence" value="ECO:0007669"/>
    <property type="project" value="InterPro"/>
</dbReference>
<dbReference type="InterPro" id="IPR013783">
    <property type="entry name" value="Ig-like_fold"/>
</dbReference>
<dbReference type="GO" id="GO:0007156">
    <property type="term" value="P:homophilic cell adhesion via plasma membrane adhesion molecules"/>
    <property type="evidence" value="ECO:0007669"/>
    <property type="project" value="InterPro"/>
</dbReference>
<dbReference type="CDD" id="cd12215">
    <property type="entry name" value="ChiC_BD"/>
    <property type="match status" value="1"/>
</dbReference>
<dbReference type="SUPFAM" id="SSF51055">
    <property type="entry name" value="Carbohydrate binding domain"/>
    <property type="match status" value="1"/>
</dbReference>
<reference evidence="4 5" key="2">
    <citation type="submission" date="2014-09" db="EMBL/GenBank/DDBJ databases">
        <authorList>
            <consortium name="NBRP consortium"/>
            <person name="Sawabe T."/>
            <person name="Meirelles P."/>
            <person name="Nakanishi M."/>
            <person name="Sayaka M."/>
            <person name="Hattori M."/>
            <person name="Ohkuma M."/>
        </authorList>
    </citation>
    <scope>NUCLEOTIDE SEQUENCE [LARGE SCALE GENOMIC DNA]</scope>
    <source>
        <strain evidence="4 5">JCM 19240</strain>
    </source>
</reference>
<evidence type="ECO:0000313" key="5">
    <source>
        <dbReference type="Proteomes" id="UP000029224"/>
    </source>
</evidence>
<dbReference type="Proteomes" id="UP000029224">
    <property type="component" value="Unassembled WGS sequence"/>
</dbReference>
<gene>
    <name evidence="4" type="ORF">JCM19240_4379</name>
</gene>
<dbReference type="InterPro" id="IPR002126">
    <property type="entry name" value="Cadherin-like_dom"/>
</dbReference>
<name>A0A090T7T9_9VIBR</name>
<feature type="domain" description="Cadherin" evidence="3">
    <location>
        <begin position="102"/>
        <end position="202"/>
    </location>
</feature>
<dbReference type="GO" id="GO:0016020">
    <property type="term" value="C:membrane"/>
    <property type="evidence" value="ECO:0007669"/>
    <property type="project" value="InterPro"/>
</dbReference>
<dbReference type="SMART" id="SM00495">
    <property type="entry name" value="ChtBD3"/>
    <property type="match status" value="2"/>
</dbReference>
<dbReference type="Gene3D" id="2.10.10.20">
    <property type="entry name" value="Carbohydrate-binding module superfamily 5/12"/>
    <property type="match status" value="1"/>
</dbReference>
<evidence type="ECO:0000256" key="1">
    <source>
        <dbReference type="ARBA" id="ARBA00022801"/>
    </source>
</evidence>
<dbReference type="EMBL" id="BBMT01000005">
    <property type="protein sequence ID" value="GAL34829.1"/>
    <property type="molecule type" value="Genomic_DNA"/>
</dbReference>
<comment type="caution">
    <text evidence="4">The sequence shown here is derived from an EMBL/GenBank/DDBJ whole genome shotgun (WGS) entry which is preliminary data.</text>
</comment>
<dbReference type="SUPFAM" id="SSF49299">
    <property type="entry name" value="PKD domain"/>
    <property type="match status" value="2"/>
</dbReference>
<feature type="chain" id="PRO_5001865028" evidence="2">
    <location>
        <begin position="44"/>
        <end position="370"/>
    </location>
</feature>
<dbReference type="InterPro" id="IPR035986">
    <property type="entry name" value="PKD_dom_sf"/>
</dbReference>
<dbReference type="Gene3D" id="2.60.40.10">
    <property type="entry name" value="Immunoglobulins"/>
    <property type="match status" value="2"/>
</dbReference>
<keyword evidence="4" id="KW-0326">Glycosidase</keyword>
<dbReference type="InterPro" id="IPR036573">
    <property type="entry name" value="CBM_sf_5/12"/>
</dbReference>
<proteinExistence type="predicted"/>
<dbReference type="GO" id="GO:0005576">
    <property type="term" value="C:extracellular region"/>
    <property type="evidence" value="ECO:0007669"/>
    <property type="project" value="InterPro"/>
</dbReference>
<dbReference type="PROSITE" id="PS50268">
    <property type="entry name" value="CADHERIN_2"/>
    <property type="match status" value="1"/>
</dbReference>
<dbReference type="GO" id="GO:0008843">
    <property type="term" value="F:endochitinase activity"/>
    <property type="evidence" value="ECO:0007669"/>
    <property type="project" value="UniProtKB-EC"/>
</dbReference>
<protein>
    <submittedName>
        <fullName evidence="4">Chitodextrinase</fullName>
        <ecNumber evidence="4">3.2.1.14</ecNumber>
    </submittedName>
</protein>
<evidence type="ECO:0000259" key="3">
    <source>
        <dbReference type="PROSITE" id="PS50268"/>
    </source>
</evidence>
<evidence type="ECO:0000313" key="4">
    <source>
        <dbReference type="EMBL" id="GAL34829.1"/>
    </source>
</evidence>
<keyword evidence="2" id="KW-0732">Signal</keyword>
<evidence type="ECO:0000256" key="2">
    <source>
        <dbReference type="SAM" id="SignalP"/>
    </source>
</evidence>
<dbReference type="GO" id="GO:0005509">
    <property type="term" value="F:calcium ion binding"/>
    <property type="evidence" value="ECO:0007669"/>
    <property type="project" value="InterPro"/>
</dbReference>
<accession>A0A090T7T9</accession>
<dbReference type="InterPro" id="IPR003610">
    <property type="entry name" value="CBM5/12"/>
</dbReference>
<organism evidence="4 5">
    <name type="scientific">Vibrio maritimus</name>
    <dbReference type="NCBI Taxonomy" id="990268"/>
    <lineage>
        <taxon>Bacteria</taxon>
        <taxon>Pseudomonadati</taxon>
        <taxon>Pseudomonadota</taxon>
        <taxon>Gammaproteobacteria</taxon>
        <taxon>Vibrionales</taxon>
        <taxon>Vibrionaceae</taxon>
        <taxon>Vibrio</taxon>
    </lineage>
</organism>
<reference evidence="4 5" key="1">
    <citation type="submission" date="2014-09" db="EMBL/GenBank/DDBJ databases">
        <title>Vibrio maritimus JCM 19240. (C210) whole genome shotgun sequence.</title>
        <authorList>
            <person name="Sawabe T."/>
            <person name="Meirelles P."/>
            <person name="Nakanishi M."/>
            <person name="Sayaka M."/>
            <person name="Hattori M."/>
            <person name="Ohkuma M."/>
        </authorList>
    </citation>
    <scope>NUCLEOTIDE SEQUENCE [LARGE SCALE GENOMIC DNA]</scope>
    <source>
        <strain evidence="4 5">JCM 19240</strain>
    </source>
</reference>